<keyword evidence="3" id="KW-1185">Reference proteome</keyword>
<keyword evidence="1" id="KW-0732">Signal</keyword>
<dbReference type="EMBL" id="CP042344">
    <property type="protein sequence ID" value="QEA13497.1"/>
    <property type="molecule type" value="Genomic_DNA"/>
</dbReference>
<proteinExistence type="predicted"/>
<sequence length="196" mass="21197">MQKRGFLTAAAAGALLPLASRAAPAPGTTPANPTLLTVSGDIARSNRGPLDPVMDQMMFKHGIQFQRAWSFDALALRKLAAQSIRTTLEYDGKKHTLLGPRLSDVLMVAGVRDAEGVQLGLRAVDGYRAPVSLRQVRQWNMLVALEMDGKPLALGGLGPQWAVYDADQLAEFRDKPLAERFAACPWGLYSIEVGRG</sequence>
<reference evidence="2 3" key="1">
    <citation type="submission" date="2019-07" db="EMBL/GenBank/DDBJ databases">
        <title>Complete genome sequence of Comamonas sp. NLF 7-7 isolated from livestock.</title>
        <authorList>
            <person name="Kim D.H."/>
            <person name="Kim J.G."/>
        </authorList>
    </citation>
    <scope>NUCLEOTIDE SEQUENCE [LARGE SCALE GENOMIC DNA]</scope>
    <source>
        <strain evidence="2 3">NLF 7-7</strain>
    </source>
</reference>
<gene>
    <name evidence="2" type="ORF">FOZ74_10885</name>
</gene>
<dbReference type="InterPro" id="IPR036374">
    <property type="entry name" value="OxRdtase_Mopterin-bd_sf"/>
</dbReference>
<dbReference type="SUPFAM" id="SSF56524">
    <property type="entry name" value="Oxidoreductase molybdopterin-binding domain"/>
    <property type="match status" value="1"/>
</dbReference>
<feature type="chain" id="PRO_5022982204" evidence="1">
    <location>
        <begin position="23"/>
        <end position="196"/>
    </location>
</feature>
<dbReference type="RefSeq" id="WP_146913089.1">
    <property type="nucleotide sequence ID" value="NZ_CP042344.1"/>
</dbReference>
<evidence type="ECO:0000256" key="1">
    <source>
        <dbReference type="SAM" id="SignalP"/>
    </source>
</evidence>
<name>A0A5B8RZU9_9BURK</name>
<dbReference type="AlphaFoldDB" id="A0A5B8RZU9"/>
<protein>
    <submittedName>
        <fullName evidence="2">Molybdopterin-dependent oxidoreductase</fullName>
    </submittedName>
</protein>
<dbReference type="OrthoDB" id="8685546at2"/>
<dbReference type="KEGG" id="cof:FOZ74_10885"/>
<organism evidence="2 3">
    <name type="scientific">Comamonas flocculans</name>
    <dbReference type="NCBI Taxonomy" id="2597701"/>
    <lineage>
        <taxon>Bacteria</taxon>
        <taxon>Pseudomonadati</taxon>
        <taxon>Pseudomonadota</taxon>
        <taxon>Betaproteobacteria</taxon>
        <taxon>Burkholderiales</taxon>
        <taxon>Comamonadaceae</taxon>
        <taxon>Comamonas</taxon>
    </lineage>
</organism>
<dbReference type="Gene3D" id="3.90.420.10">
    <property type="entry name" value="Oxidoreductase, molybdopterin-binding domain"/>
    <property type="match status" value="1"/>
</dbReference>
<feature type="signal peptide" evidence="1">
    <location>
        <begin position="1"/>
        <end position="22"/>
    </location>
</feature>
<evidence type="ECO:0000313" key="2">
    <source>
        <dbReference type="EMBL" id="QEA13497.1"/>
    </source>
</evidence>
<evidence type="ECO:0000313" key="3">
    <source>
        <dbReference type="Proteomes" id="UP000321199"/>
    </source>
</evidence>
<dbReference type="Proteomes" id="UP000321199">
    <property type="component" value="Chromosome"/>
</dbReference>
<accession>A0A5B8RZU9</accession>